<evidence type="ECO:0000256" key="2">
    <source>
        <dbReference type="ARBA" id="ARBA00022448"/>
    </source>
</evidence>
<protein>
    <submittedName>
        <fullName evidence="12">ABC transporter ATP-binding protein</fullName>
    </submittedName>
</protein>
<dbReference type="InterPro" id="IPR027417">
    <property type="entry name" value="P-loop_NTPase"/>
</dbReference>
<dbReference type="InterPro" id="IPR003439">
    <property type="entry name" value="ABC_transporter-like_ATP-bd"/>
</dbReference>
<dbReference type="GO" id="GO:0016887">
    <property type="term" value="F:ATP hydrolysis activity"/>
    <property type="evidence" value="ECO:0007669"/>
    <property type="project" value="InterPro"/>
</dbReference>
<proteinExistence type="predicted"/>
<dbReference type="SMART" id="SM00382">
    <property type="entry name" value="AAA"/>
    <property type="match status" value="1"/>
</dbReference>
<dbReference type="GO" id="GO:0006826">
    <property type="term" value="P:iron ion transport"/>
    <property type="evidence" value="ECO:0007669"/>
    <property type="project" value="UniProtKB-KW"/>
</dbReference>
<keyword evidence="4" id="KW-0410">Iron transport</keyword>
<keyword evidence="7" id="KW-0408">Iron</keyword>
<feature type="domain" description="ABC transporter" evidence="11">
    <location>
        <begin position="1"/>
        <end position="237"/>
    </location>
</feature>
<dbReference type="PANTHER" id="PTHR42771:SF2">
    <property type="entry name" value="IRON(3+)-HYDROXAMATE IMPORT ATP-BINDING PROTEIN FHUC"/>
    <property type="match status" value="1"/>
</dbReference>
<dbReference type="PROSITE" id="PS50893">
    <property type="entry name" value="ABC_TRANSPORTER_2"/>
    <property type="match status" value="1"/>
</dbReference>
<dbReference type="SUPFAM" id="SSF52540">
    <property type="entry name" value="P-loop containing nucleoside triphosphate hydrolases"/>
    <property type="match status" value="1"/>
</dbReference>
<dbReference type="PANTHER" id="PTHR42771">
    <property type="entry name" value="IRON(3+)-HYDROXAMATE IMPORT ATP-BINDING PROTEIN FHUC"/>
    <property type="match status" value="1"/>
</dbReference>
<dbReference type="FunFam" id="3.40.50.300:FF:000134">
    <property type="entry name" value="Iron-enterobactin ABC transporter ATP-binding protein"/>
    <property type="match status" value="1"/>
</dbReference>
<evidence type="ECO:0000256" key="4">
    <source>
        <dbReference type="ARBA" id="ARBA00022496"/>
    </source>
</evidence>
<gene>
    <name evidence="12" type="ORF">EWH70_14565</name>
</gene>
<organism evidence="12 13">
    <name type="scientific">Amycolatopsis suaedae</name>
    <dbReference type="NCBI Taxonomy" id="2510978"/>
    <lineage>
        <taxon>Bacteria</taxon>
        <taxon>Bacillati</taxon>
        <taxon>Actinomycetota</taxon>
        <taxon>Actinomycetes</taxon>
        <taxon>Pseudonocardiales</taxon>
        <taxon>Pseudonocardiaceae</taxon>
        <taxon>Amycolatopsis</taxon>
    </lineage>
</organism>
<keyword evidence="6 12" id="KW-0067">ATP-binding</keyword>
<keyword evidence="2" id="KW-0813">Transport</keyword>
<evidence type="ECO:0000313" key="13">
    <source>
        <dbReference type="Proteomes" id="UP000292003"/>
    </source>
</evidence>
<dbReference type="GO" id="GO:0005886">
    <property type="term" value="C:plasma membrane"/>
    <property type="evidence" value="ECO:0007669"/>
    <property type="project" value="UniProtKB-SubCell"/>
</dbReference>
<keyword evidence="8" id="KW-0406">Ion transport</keyword>
<evidence type="ECO:0000256" key="6">
    <source>
        <dbReference type="ARBA" id="ARBA00022840"/>
    </source>
</evidence>
<dbReference type="Gene3D" id="3.40.50.300">
    <property type="entry name" value="P-loop containing nucleotide triphosphate hydrolases"/>
    <property type="match status" value="1"/>
</dbReference>
<evidence type="ECO:0000256" key="1">
    <source>
        <dbReference type="ARBA" id="ARBA00004202"/>
    </source>
</evidence>
<dbReference type="GO" id="GO:0005524">
    <property type="term" value="F:ATP binding"/>
    <property type="evidence" value="ECO:0007669"/>
    <property type="project" value="UniProtKB-KW"/>
</dbReference>
<evidence type="ECO:0000256" key="8">
    <source>
        <dbReference type="ARBA" id="ARBA00023065"/>
    </source>
</evidence>
<keyword evidence="9" id="KW-0472">Membrane</keyword>
<feature type="region of interest" description="Disordered" evidence="10">
    <location>
        <begin position="256"/>
        <end position="278"/>
    </location>
</feature>
<evidence type="ECO:0000256" key="3">
    <source>
        <dbReference type="ARBA" id="ARBA00022475"/>
    </source>
</evidence>
<dbReference type="EMBL" id="SFCC01000007">
    <property type="protein sequence ID" value="RZQ63247.1"/>
    <property type="molecule type" value="Genomic_DNA"/>
</dbReference>
<evidence type="ECO:0000256" key="10">
    <source>
        <dbReference type="SAM" id="MobiDB-lite"/>
    </source>
</evidence>
<keyword evidence="13" id="KW-1185">Reference proteome</keyword>
<sequence>MDARDLRLSYGNRTVLAGVSLSVPERQWVALVGRNGCGKTTLLRVLAGLLRADSGTVRIGGDSLLSLSRRDIARRVAVLPQAMPEVAGLTVRQLVRQGRYAVRGPLGMLGGGDDSRVSAALAATGCAGFADSPVDRLSGGERQRARLALALVQDAPVLLLDEPTTYLDVHHQLEVLDLVRRLRDDHGRTVVSVLHDLSQAARYADRVIALRGGALYADGPPGETVTPALLREVFAVDGRVWTDELTGRPCCVYDAVDGSQVTPPPSPPPDAALADRSR</sequence>
<dbReference type="CDD" id="cd03214">
    <property type="entry name" value="ABC_Iron-Siderophores_B12_Hemin"/>
    <property type="match status" value="1"/>
</dbReference>
<evidence type="ECO:0000256" key="5">
    <source>
        <dbReference type="ARBA" id="ARBA00022741"/>
    </source>
</evidence>
<accession>A0A4Q7J7T0</accession>
<evidence type="ECO:0000256" key="9">
    <source>
        <dbReference type="ARBA" id="ARBA00023136"/>
    </source>
</evidence>
<evidence type="ECO:0000256" key="7">
    <source>
        <dbReference type="ARBA" id="ARBA00023004"/>
    </source>
</evidence>
<evidence type="ECO:0000313" key="12">
    <source>
        <dbReference type="EMBL" id="RZQ63247.1"/>
    </source>
</evidence>
<reference evidence="12 13" key="1">
    <citation type="submission" date="2019-02" db="EMBL/GenBank/DDBJ databases">
        <title>Draft genome sequence of Amycolatopsis sp. 8-3EHSu isolated from roots of Suaeda maritima.</title>
        <authorList>
            <person name="Duangmal K."/>
            <person name="Chantavorakit T."/>
        </authorList>
    </citation>
    <scope>NUCLEOTIDE SEQUENCE [LARGE SCALE GENOMIC DNA]</scope>
    <source>
        <strain evidence="12 13">8-3EHSu</strain>
    </source>
</reference>
<keyword evidence="3" id="KW-1003">Cell membrane</keyword>
<dbReference type="AlphaFoldDB" id="A0A4Q7J7T0"/>
<dbReference type="InterPro" id="IPR003593">
    <property type="entry name" value="AAA+_ATPase"/>
</dbReference>
<evidence type="ECO:0000259" key="11">
    <source>
        <dbReference type="PROSITE" id="PS50893"/>
    </source>
</evidence>
<dbReference type="InterPro" id="IPR051535">
    <property type="entry name" value="Siderophore_ABC-ATPase"/>
</dbReference>
<dbReference type="InterPro" id="IPR017871">
    <property type="entry name" value="ABC_transporter-like_CS"/>
</dbReference>
<dbReference type="Pfam" id="PF00005">
    <property type="entry name" value="ABC_tran"/>
    <property type="match status" value="1"/>
</dbReference>
<comment type="subcellular location">
    <subcellularLocation>
        <location evidence="1">Cell membrane</location>
        <topology evidence="1">Peripheral membrane protein</topology>
    </subcellularLocation>
</comment>
<dbReference type="PROSITE" id="PS00211">
    <property type="entry name" value="ABC_TRANSPORTER_1"/>
    <property type="match status" value="1"/>
</dbReference>
<comment type="caution">
    <text evidence="12">The sequence shown here is derived from an EMBL/GenBank/DDBJ whole genome shotgun (WGS) entry which is preliminary data.</text>
</comment>
<dbReference type="Proteomes" id="UP000292003">
    <property type="component" value="Unassembled WGS sequence"/>
</dbReference>
<dbReference type="OrthoDB" id="3426016at2"/>
<name>A0A4Q7J7T0_9PSEU</name>
<keyword evidence="5" id="KW-0547">Nucleotide-binding</keyword>